<dbReference type="InterPro" id="IPR055170">
    <property type="entry name" value="GFO_IDH_MocA-like_dom"/>
</dbReference>
<dbReference type="EC" id="1.1.1.370" evidence="4"/>
<dbReference type="Pfam" id="PF22725">
    <property type="entry name" value="GFO_IDH_MocA_C3"/>
    <property type="match status" value="1"/>
</dbReference>
<dbReference type="SUPFAM" id="SSF55347">
    <property type="entry name" value="Glyceraldehyde-3-phosphate dehydrogenase-like, C-terminal domain"/>
    <property type="match status" value="1"/>
</dbReference>
<evidence type="ECO:0000256" key="1">
    <source>
        <dbReference type="ARBA" id="ARBA00023002"/>
    </source>
</evidence>
<evidence type="ECO:0000313" key="4">
    <source>
        <dbReference type="EMBL" id="GBC98914.1"/>
    </source>
</evidence>
<dbReference type="PANTHER" id="PTHR43818:SF11">
    <property type="entry name" value="BCDNA.GH03377"/>
    <property type="match status" value="1"/>
</dbReference>
<dbReference type="Proteomes" id="UP000236173">
    <property type="component" value="Unassembled WGS sequence"/>
</dbReference>
<feature type="domain" description="GFO/IDH/MocA-like oxidoreductase" evidence="3">
    <location>
        <begin position="132"/>
        <end position="274"/>
    </location>
</feature>
<protein>
    <submittedName>
        <fullName evidence="4">Scyllo-inositol 2-dehydrogenase (NAD(+))</fullName>
        <ecNumber evidence="4">1.1.1.370</ecNumber>
    </submittedName>
</protein>
<dbReference type="InterPro" id="IPR036291">
    <property type="entry name" value="NAD(P)-bd_dom_sf"/>
</dbReference>
<dbReference type="Pfam" id="PF01408">
    <property type="entry name" value="GFO_IDH_MocA"/>
    <property type="match status" value="1"/>
</dbReference>
<dbReference type="AlphaFoldDB" id="A0A2H5XCL0"/>
<evidence type="ECO:0000259" key="3">
    <source>
        <dbReference type="Pfam" id="PF22725"/>
    </source>
</evidence>
<dbReference type="InterPro" id="IPR000683">
    <property type="entry name" value="Gfo/Idh/MocA-like_OxRdtase_N"/>
</dbReference>
<dbReference type="Gene3D" id="3.30.360.10">
    <property type="entry name" value="Dihydrodipicolinate Reductase, domain 2"/>
    <property type="match status" value="1"/>
</dbReference>
<keyword evidence="1 4" id="KW-0560">Oxidoreductase</keyword>
<accession>A0A2H5XCL0</accession>
<sequence length="376" mass="41617">MLRVGVIGTGDVARKSYLPNLHDPDAGIILQAVCDRVQERAAAAARDFGAQAVYTDAATMLEREELDVVFVLTPLLTHAPIVRQVLQAGKHCYSEKPLTLSRREADELAEMAERNKVLLLCAPIYPLLPPVQFLRDLVARGALGKVALARAHSSHGGPDRGTFHTDAGNYFRAETAGPYAPLYDMGVYALTLLTFVLGSVRRVVAMAGTAIPTRRIEKVLEAGFVPYTLQVTTRDNGFVLLDFGDGCFACVDASFCMRYNRTPTYEFYGSHGALTADLWRNEIWLVSEVDGFQHPDGWHRVEVPPEKIPAERQREGERRPTMGQRVAEHVRQCLATGMLSPIHVRFARHIVEVMEKALLALETGQVQEVESRLPTG</sequence>
<evidence type="ECO:0000313" key="5">
    <source>
        <dbReference type="Proteomes" id="UP000236173"/>
    </source>
</evidence>
<dbReference type="Gene3D" id="3.40.50.720">
    <property type="entry name" value="NAD(P)-binding Rossmann-like Domain"/>
    <property type="match status" value="1"/>
</dbReference>
<gene>
    <name evidence="4" type="primary">iolX_10</name>
    <name evidence="4" type="ORF">HRbin17_01433</name>
</gene>
<dbReference type="SUPFAM" id="SSF51735">
    <property type="entry name" value="NAD(P)-binding Rossmann-fold domains"/>
    <property type="match status" value="1"/>
</dbReference>
<feature type="domain" description="Gfo/Idh/MocA-like oxidoreductase N-terminal" evidence="2">
    <location>
        <begin position="2"/>
        <end position="119"/>
    </location>
</feature>
<organism evidence="4 5">
    <name type="scientific">Candidatus Fervidibacter japonicus</name>
    <dbReference type="NCBI Taxonomy" id="2035412"/>
    <lineage>
        <taxon>Bacteria</taxon>
        <taxon>Candidatus Fervidibacterota</taxon>
        <taxon>Candidatus Fervidibacter</taxon>
    </lineage>
</organism>
<dbReference type="GO" id="GO:0000166">
    <property type="term" value="F:nucleotide binding"/>
    <property type="evidence" value="ECO:0007669"/>
    <property type="project" value="InterPro"/>
</dbReference>
<name>A0A2H5XCL0_9BACT</name>
<evidence type="ECO:0000259" key="2">
    <source>
        <dbReference type="Pfam" id="PF01408"/>
    </source>
</evidence>
<reference evidence="5" key="1">
    <citation type="submission" date="2017-09" db="EMBL/GenBank/DDBJ databases">
        <title>Metaegenomics of thermophilic ammonia-oxidizing enrichment culture.</title>
        <authorList>
            <person name="Kato S."/>
            <person name="Suzuki K."/>
        </authorList>
    </citation>
    <scope>NUCLEOTIDE SEQUENCE [LARGE SCALE GENOMIC DNA]</scope>
</reference>
<proteinExistence type="predicted"/>
<comment type="caution">
    <text evidence="4">The sequence shown here is derived from an EMBL/GenBank/DDBJ whole genome shotgun (WGS) entry which is preliminary data.</text>
</comment>
<dbReference type="GO" id="GO:0016491">
    <property type="term" value="F:oxidoreductase activity"/>
    <property type="evidence" value="ECO:0007669"/>
    <property type="project" value="UniProtKB-KW"/>
</dbReference>
<dbReference type="InterPro" id="IPR050463">
    <property type="entry name" value="Gfo/Idh/MocA_oxidrdct_glycsds"/>
</dbReference>
<dbReference type="EMBL" id="BEHT01000017">
    <property type="protein sequence ID" value="GBC98914.1"/>
    <property type="molecule type" value="Genomic_DNA"/>
</dbReference>
<dbReference type="PANTHER" id="PTHR43818">
    <property type="entry name" value="BCDNA.GH03377"/>
    <property type="match status" value="1"/>
</dbReference>